<evidence type="ECO:0000313" key="2">
    <source>
        <dbReference type="EMBL" id="KAG2622076.1"/>
    </source>
</evidence>
<name>A0A8T0ULW8_PANVG</name>
<evidence type="ECO:0000256" key="1">
    <source>
        <dbReference type="SAM" id="MobiDB-lite"/>
    </source>
</evidence>
<dbReference type="EMBL" id="CM029042">
    <property type="protein sequence ID" value="KAG2622076.1"/>
    <property type="molecule type" value="Genomic_DNA"/>
</dbReference>
<reference evidence="2" key="1">
    <citation type="submission" date="2020-05" db="EMBL/GenBank/DDBJ databases">
        <title>WGS assembly of Panicum virgatum.</title>
        <authorList>
            <person name="Lovell J.T."/>
            <person name="Jenkins J."/>
            <person name="Shu S."/>
            <person name="Juenger T.E."/>
            <person name="Schmutz J."/>
        </authorList>
    </citation>
    <scope>NUCLEOTIDE SEQUENCE</scope>
    <source>
        <strain evidence="2">AP13</strain>
    </source>
</reference>
<dbReference type="Proteomes" id="UP000823388">
    <property type="component" value="Chromosome 3N"/>
</dbReference>
<gene>
    <name evidence="2" type="ORF">PVAP13_3NG287141</name>
</gene>
<keyword evidence="3" id="KW-1185">Reference proteome</keyword>
<proteinExistence type="predicted"/>
<dbReference type="AlphaFoldDB" id="A0A8T0ULW8"/>
<accession>A0A8T0ULW8</accession>
<organism evidence="2 3">
    <name type="scientific">Panicum virgatum</name>
    <name type="common">Blackwell switchgrass</name>
    <dbReference type="NCBI Taxonomy" id="38727"/>
    <lineage>
        <taxon>Eukaryota</taxon>
        <taxon>Viridiplantae</taxon>
        <taxon>Streptophyta</taxon>
        <taxon>Embryophyta</taxon>
        <taxon>Tracheophyta</taxon>
        <taxon>Spermatophyta</taxon>
        <taxon>Magnoliopsida</taxon>
        <taxon>Liliopsida</taxon>
        <taxon>Poales</taxon>
        <taxon>Poaceae</taxon>
        <taxon>PACMAD clade</taxon>
        <taxon>Panicoideae</taxon>
        <taxon>Panicodae</taxon>
        <taxon>Paniceae</taxon>
        <taxon>Panicinae</taxon>
        <taxon>Panicum</taxon>
        <taxon>Panicum sect. Hiantes</taxon>
    </lineage>
</organism>
<sequence length="292" mass="34402">MDPEGANQIVDERVKEDSLNLNKGKYKMHSFSSDVLIDKREGLPLDIFDHLRNFRHDNVVPHLDFYIQGKRFGRFFDNEGKTMLFDERGHMTHIFEKLIIEYFDMFESLLKQNLILEKFDIDNMFVNIFDRVPTLRVLLTEVTKVPFIGVLNRKLAWDCPPFIGDKGSSHRKNCDVKKLRRYPHNCNDVIKGEYLLSLVAYDHSEIKYLPRHSGLTWPFHENSSQKSCDLKLLQLIIAWEAQRGKVHNVKDFFSYVILLTNCYKHREDRPGDNRAVEVTREATESSRRPKVE</sequence>
<comment type="caution">
    <text evidence="2">The sequence shown here is derived from an EMBL/GenBank/DDBJ whole genome shotgun (WGS) entry which is preliminary data.</text>
</comment>
<evidence type="ECO:0000313" key="3">
    <source>
        <dbReference type="Proteomes" id="UP000823388"/>
    </source>
</evidence>
<protein>
    <submittedName>
        <fullName evidence="2">Uncharacterized protein</fullName>
    </submittedName>
</protein>
<feature type="region of interest" description="Disordered" evidence="1">
    <location>
        <begin position="270"/>
        <end position="292"/>
    </location>
</feature>